<dbReference type="AlphaFoldDB" id="A8F6D0"/>
<dbReference type="KEGG" id="tle:Tlet_1149"/>
<protein>
    <submittedName>
        <fullName evidence="4">L-fucose isomerase domain protein</fullName>
    </submittedName>
</protein>
<evidence type="ECO:0000256" key="1">
    <source>
        <dbReference type="ARBA" id="ARBA00023235"/>
    </source>
</evidence>
<feature type="domain" description="L-fucose isomerase C-terminal" evidence="3">
    <location>
        <begin position="342"/>
        <end position="468"/>
    </location>
</feature>
<dbReference type="SUPFAM" id="SSF53743">
    <property type="entry name" value="FucI/AraA N-terminal and middle domains"/>
    <property type="match status" value="1"/>
</dbReference>
<keyword evidence="2" id="KW-0119">Carbohydrate metabolism</keyword>
<reference evidence="4 5" key="1">
    <citation type="submission" date="2007-08" db="EMBL/GenBank/DDBJ databases">
        <title>Complete sequence of Thermotoga lettingae TMO.</title>
        <authorList>
            <consortium name="US DOE Joint Genome Institute"/>
            <person name="Copeland A."/>
            <person name="Lucas S."/>
            <person name="Lapidus A."/>
            <person name="Barry K."/>
            <person name="Glavina del Rio T."/>
            <person name="Dalin E."/>
            <person name="Tice H."/>
            <person name="Pitluck S."/>
            <person name="Foster B."/>
            <person name="Bruce D."/>
            <person name="Schmutz J."/>
            <person name="Larimer F."/>
            <person name="Land M."/>
            <person name="Hauser L."/>
            <person name="Kyrpides N."/>
            <person name="Mikhailova N."/>
            <person name="Nelson K."/>
            <person name="Gogarten J.P."/>
            <person name="Noll K."/>
            <person name="Richardson P."/>
        </authorList>
    </citation>
    <scope>NUCLEOTIDE SEQUENCE [LARGE SCALE GENOMIC DNA]</scope>
    <source>
        <strain evidence="5">ATCC BAA-301 / DSM 14385 / NBRC 107922 / TMO</strain>
    </source>
</reference>
<evidence type="ECO:0000313" key="5">
    <source>
        <dbReference type="Proteomes" id="UP000002016"/>
    </source>
</evidence>
<keyword evidence="1 4" id="KW-0413">Isomerase</keyword>
<dbReference type="GO" id="GO:0006004">
    <property type="term" value="P:fucose metabolic process"/>
    <property type="evidence" value="ECO:0007669"/>
    <property type="project" value="InterPro"/>
</dbReference>
<keyword evidence="5" id="KW-1185">Reference proteome</keyword>
<organism evidence="4 5">
    <name type="scientific">Pseudothermotoga lettingae (strain ATCC BAA-301 / DSM 14385 / NBRC 107922 / TMO)</name>
    <name type="common">Thermotoga lettingae</name>
    <dbReference type="NCBI Taxonomy" id="416591"/>
    <lineage>
        <taxon>Bacteria</taxon>
        <taxon>Thermotogati</taxon>
        <taxon>Thermotogota</taxon>
        <taxon>Thermotogae</taxon>
        <taxon>Thermotogales</taxon>
        <taxon>Thermotogaceae</taxon>
        <taxon>Pseudothermotoga</taxon>
    </lineage>
</organism>
<accession>A8F6D0</accession>
<dbReference type="Pfam" id="PF02952">
    <property type="entry name" value="Fucose_iso_C"/>
    <property type="match status" value="1"/>
</dbReference>
<dbReference type="RefSeq" id="WP_012003195.1">
    <property type="nucleotide sequence ID" value="NC_009828.1"/>
</dbReference>
<dbReference type="STRING" id="416591.Tlet_1149"/>
<dbReference type="GO" id="GO:0005737">
    <property type="term" value="C:cytoplasm"/>
    <property type="evidence" value="ECO:0007669"/>
    <property type="project" value="InterPro"/>
</dbReference>
<dbReference type="InterPro" id="IPR015888">
    <property type="entry name" value="Fuc_isomerase_C"/>
</dbReference>
<dbReference type="EMBL" id="CP000812">
    <property type="protein sequence ID" value="ABV33714.1"/>
    <property type="molecule type" value="Genomic_DNA"/>
</dbReference>
<proteinExistence type="predicted"/>
<name>A8F6D0_PSELT</name>
<sequence>MKHLRQMTVGLIAANRGFFPGWLVEEGKKAFLNVLESMNVRVITLTEKDTKYGAVENLQDAEKCANLFKQHAEEIDGIIVTLPNFGDERSAATAIRLSGLNVPVLVHAFPDETDKLDLKHRRDSFCGKISLCNNLVQYHIPFTDTTYHTEALDSEQFRKDLQDFLAVCRVVKGVRNLKIGAVGTRPAAFNTVRFSEKILESYGISVETIDLSEIIARANSFDSNSLEYKEHLQKLKDTFKPGNVPEKSLDRMARLSATLNEWIEQNHIDAVAIQCWTALEALYGIVPCAVMSMLSESLTPSACETDVMGALSMYILQLASNKPSALMDWNNNFNDEEDKAIMFHCSNFPVSFFESCQMSYQDIIAGTVGKENTYGTCVGRVSPGPATFLRLSTFDNEGIIAGVIAEGRFTEDNVKTFGGYGVVEIPNLQSLLKTITQNGFEHHVAVSKSNVGYIVQEALEKYLGWEIISYQCSCKH</sequence>
<evidence type="ECO:0000256" key="2">
    <source>
        <dbReference type="ARBA" id="ARBA00023277"/>
    </source>
</evidence>
<dbReference type="Proteomes" id="UP000002016">
    <property type="component" value="Chromosome"/>
</dbReference>
<reference evidence="4 5" key="2">
    <citation type="journal article" date="2009" name="Proc. Natl. Acad. Sci. U.S.A.">
        <title>On the chimeric nature, thermophilic origin, and phylogenetic placement of the Thermotogales.</title>
        <authorList>
            <person name="Zhaxybayeva O."/>
            <person name="Swithers K.S."/>
            <person name="Lapierre P."/>
            <person name="Fournier G.P."/>
            <person name="Bickhart D.M."/>
            <person name="DeBoy R.T."/>
            <person name="Nelson K.E."/>
            <person name="Nesbo C.L."/>
            <person name="Doolittle W.F."/>
            <person name="Gogarten J.P."/>
            <person name="Noll K.M."/>
        </authorList>
    </citation>
    <scope>NUCLEOTIDE SEQUENCE [LARGE SCALE GENOMIC DNA]</scope>
    <source>
        <strain evidence="5">ATCC BAA-301 / DSM 14385 / NBRC 107922 / TMO</strain>
    </source>
</reference>
<dbReference type="GO" id="GO:0008736">
    <property type="term" value="F:L-fucose isomerase activity"/>
    <property type="evidence" value="ECO:0007669"/>
    <property type="project" value="InterPro"/>
</dbReference>
<evidence type="ECO:0000259" key="3">
    <source>
        <dbReference type="Pfam" id="PF02952"/>
    </source>
</evidence>
<dbReference type="CDD" id="cd00578">
    <property type="entry name" value="L-fuc_L-ara-isomerases"/>
    <property type="match status" value="1"/>
</dbReference>
<dbReference type="InterPro" id="IPR009015">
    <property type="entry name" value="Fucose_isomerase_N/cen_sf"/>
</dbReference>
<dbReference type="HOGENOM" id="CLU_045643_0_0_0"/>
<dbReference type="PANTHER" id="PTHR36120">
    <property type="entry name" value="FUCOSE ISOMERASE"/>
    <property type="match status" value="1"/>
</dbReference>
<dbReference type="PANTHER" id="PTHR36120:SF1">
    <property type="entry name" value="L-FUCOSE ISOMERASE C-TERMINAL DOMAIN-CONTAINING PROTEIN"/>
    <property type="match status" value="1"/>
</dbReference>
<gene>
    <name evidence="4" type="ordered locus">Tlet_1149</name>
</gene>
<dbReference type="eggNOG" id="COG2407">
    <property type="taxonomic scope" value="Bacteria"/>
</dbReference>
<evidence type="ECO:0000313" key="4">
    <source>
        <dbReference type="EMBL" id="ABV33714.1"/>
    </source>
</evidence>
<dbReference type="OrthoDB" id="5838738at2"/>